<feature type="signal peptide" evidence="3">
    <location>
        <begin position="1"/>
        <end position="34"/>
    </location>
</feature>
<dbReference type="EMBL" id="AP014925">
    <property type="protein sequence ID" value="BAR94899.1"/>
    <property type="molecule type" value="Genomic_DNA"/>
</dbReference>
<dbReference type="RefSeq" id="WP_014709204.1">
    <property type="nucleotide sequence ID" value="NZ_AP014925.1"/>
</dbReference>
<evidence type="ECO:0000256" key="2">
    <source>
        <dbReference type="ARBA" id="ARBA00022737"/>
    </source>
</evidence>
<dbReference type="SUPFAM" id="SSF52058">
    <property type="entry name" value="L domain-like"/>
    <property type="match status" value="2"/>
</dbReference>
<dbReference type="AlphaFoldDB" id="A0AAD1BFV3"/>
<accession>A0AAD1BFV3</accession>
<evidence type="ECO:0000313" key="4">
    <source>
        <dbReference type="EMBL" id="BAR94899.1"/>
    </source>
</evidence>
<keyword evidence="2" id="KW-0677">Repeat</keyword>
<dbReference type="OMA" id="YCHENAI"/>
<dbReference type="PANTHER" id="PTHR24366:SF96">
    <property type="entry name" value="LEUCINE RICH REPEAT CONTAINING 53"/>
    <property type="match status" value="1"/>
</dbReference>
<dbReference type="InterPro" id="IPR032675">
    <property type="entry name" value="LRR_dom_sf"/>
</dbReference>
<feature type="chain" id="PRO_5042050466" evidence="3">
    <location>
        <begin position="35"/>
        <end position="697"/>
    </location>
</feature>
<keyword evidence="1" id="KW-0433">Leucine-rich repeat</keyword>
<dbReference type="Gene3D" id="3.80.10.10">
    <property type="entry name" value="Ribonuclease Inhibitor"/>
    <property type="match status" value="2"/>
</dbReference>
<sequence>MELKLNQKMKQNYFLKKWSILSLLLTLFVGNAMAQTQIPPENAPLIKMTVAKNKKVFVKFAANKDNTLIWLNNGGDGFQQVTINSTMGASQSFTSTSGAMYVYGNVTKMDCSKQFAKITAIDASKSKLIEEITAEKCHLAALDLLANTNIKKLKCGYNNITSLKLAPNSELQEIDLNSNKELAEVNFSDQTKLEKVSVNECRALTTMVFKNNPALKFLYMNGTGMQKLDISALSALEQFGGYGSKLMAAKFPENAKNLSVVSLQSNLLDACALDDIFRALPTMKATEPNLGIEDNKGTATCNTKIAKDKGWIPDAEGDGTGCATPIVPPADAPVITLTVASNLDIKVKLAAKRDNTKIWVKEGNAEFKEKIINSFLEPGDAPVYKAIDATTIQFYGDITQIECKFNGKRFNAVDLSKNPLLEVVDVSHNALETLDLTANAKLKVLKSGLNILKAVKFAANSDLEEVELNDNISLAAIDLSAQSKLNTLNVSGCQALSTLKYEMSDAIQWLDVSETNLQKLDVEYLSVLLNLNAHHAKLTALKLPRSFAKLDAVNVSNNSLDACELNKLYRTLPTVKHSTNRLVINGNPETTISYTKIATDKGWKVDVEGDGTGCENPTSIEATEAAGISIDYNAATRKVTVSRTKANAKVLVYATNGTKIADARTNAEGACTIALDNAANGCYILVVNGVNRSFVVK</sequence>
<protein>
    <submittedName>
        <fullName evidence="4">Internalin-related protein</fullName>
    </submittedName>
</protein>
<gene>
    <name evidence="4" type="ORF">PI172_0171</name>
</gene>
<organism evidence="4 5">
    <name type="scientific">Prevotella intermedia</name>
    <dbReference type="NCBI Taxonomy" id="28131"/>
    <lineage>
        <taxon>Bacteria</taxon>
        <taxon>Pseudomonadati</taxon>
        <taxon>Bacteroidota</taxon>
        <taxon>Bacteroidia</taxon>
        <taxon>Bacteroidales</taxon>
        <taxon>Prevotellaceae</taxon>
        <taxon>Prevotella</taxon>
    </lineage>
</organism>
<dbReference type="Proteomes" id="UP000067008">
    <property type="component" value="Chromosome 2"/>
</dbReference>
<name>A0AAD1BFV3_PREIN</name>
<evidence type="ECO:0000256" key="1">
    <source>
        <dbReference type="ARBA" id="ARBA00022614"/>
    </source>
</evidence>
<dbReference type="PANTHER" id="PTHR24366">
    <property type="entry name" value="IG(IMMUNOGLOBULIN) AND LRR(LEUCINE RICH REPEAT) DOMAINS"/>
    <property type="match status" value="1"/>
</dbReference>
<proteinExistence type="predicted"/>
<keyword evidence="3" id="KW-0732">Signal</keyword>
<evidence type="ECO:0000256" key="3">
    <source>
        <dbReference type="SAM" id="SignalP"/>
    </source>
</evidence>
<reference evidence="4 5" key="1">
    <citation type="submission" date="2015-07" db="EMBL/GenBank/DDBJ databases">
        <title>Complete genome sequence of Prevotella intermedia strain 17-2.</title>
        <authorList>
            <person name="Nambu T."/>
        </authorList>
    </citation>
    <scope>NUCLEOTIDE SEQUENCE [LARGE SCALE GENOMIC DNA]</scope>
    <source>
        <strain evidence="4 5">17-2</strain>
    </source>
</reference>
<evidence type="ECO:0000313" key="5">
    <source>
        <dbReference type="Proteomes" id="UP000067008"/>
    </source>
</evidence>